<evidence type="ECO:0000313" key="3">
    <source>
        <dbReference type="Proteomes" id="UP000604730"/>
    </source>
</evidence>
<feature type="coiled-coil region" evidence="1">
    <location>
        <begin position="18"/>
        <end position="45"/>
    </location>
</feature>
<dbReference type="Pfam" id="PF08974">
    <property type="entry name" value="DUF1877"/>
    <property type="match status" value="1"/>
</dbReference>
<dbReference type="InterPro" id="IPR015068">
    <property type="entry name" value="DUF1877"/>
</dbReference>
<accession>A0ABS1J085</accession>
<dbReference type="EMBL" id="JAEPRJ010000001">
    <property type="protein sequence ID" value="MBK5897559.1"/>
    <property type="molecule type" value="Genomic_DNA"/>
</dbReference>
<dbReference type="Gene3D" id="3.40.1760.10">
    <property type="entry name" value="YfbM-like super family"/>
    <property type="match status" value="1"/>
</dbReference>
<keyword evidence="1" id="KW-0175">Coiled coil</keyword>
<protein>
    <submittedName>
        <fullName evidence="2">YfbM family protein</fullName>
    </submittedName>
</protein>
<reference evidence="2 3" key="1">
    <citation type="submission" date="2021-01" db="EMBL/GenBank/DDBJ databases">
        <title>Isolation and description of Catonella massiliensis sp. nov., a novel Catonella species, isolated from a stable periodontitis subject.</title>
        <authorList>
            <person name="Antezack A."/>
            <person name="Boxberger M."/>
            <person name="La Scola B."/>
            <person name="Monnet-Corti V."/>
        </authorList>
    </citation>
    <scope>NUCLEOTIDE SEQUENCE [LARGE SCALE GENOMIC DNA]</scope>
    <source>
        <strain evidence="2 3">Marseille-Q4567</strain>
    </source>
</reference>
<sequence>MGLIANYQYLSDENLKAMKNFDGEEDELLEDVEEWNEEAEILLDIDKMWDILHFVLTGVSGQEPIWDDPLSEAVVGVASLEEISEFTAYTEKERVEDILSALESFDIVGALHNLDMESCKKAELYPDIWEKDLDFEGIKKEVHKCFEDLIDFYKQILEINGNVLVTIY</sequence>
<dbReference type="Proteomes" id="UP000604730">
    <property type="component" value="Unassembled WGS sequence"/>
</dbReference>
<proteinExistence type="predicted"/>
<dbReference type="InterPro" id="IPR035944">
    <property type="entry name" value="YfbM-like_sf"/>
</dbReference>
<keyword evidence="3" id="KW-1185">Reference proteome</keyword>
<name>A0ABS1J085_9FIRM</name>
<organism evidence="2 3">
    <name type="scientific">Catonella massiliensis</name>
    <dbReference type="NCBI Taxonomy" id="2799636"/>
    <lineage>
        <taxon>Bacteria</taxon>
        <taxon>Bacillati</taxon>
        <taxon>Bacillota</taxon>
        <taxon>Clostridia</taxon>
        <taxon>Lachnospirales</taxon>
        <taxon>Lachnospiraceae</taxon>
        <taxon>Catonella</taxon>
    </lineage>
</organism>
<evidence type="ECO:0000313" key="2">
    <source>
        <dbReference type="EMBL" id="MBK5897559.1"/>
    </source>
</evidence>
<dbReference type="SUPFAM" id="SSF111069">
    <property type="entry name" value="Hypothetical protein yfbM"/>
    <property type="match status" value="1"/>
</dbReference>
<gene>
    <name evidence="2" type="ORF">JJN12_07180</name>
</gene>
<evidence type="ECO:0000256" key="1">
    <source>
        <dbReference type="SAM" id="Coils"/>
    </source>
</evidence>
<dbReference type="RefSeq" id="WP_208429034.1">
    <property type="nucleotide sequence ID" value="NZ_JAEPRJ010000001.1"/>
</dbReference>
<comment type="caution">
    <text evidence="2">The sequence shown here is derived from an EMBL/GenBank/DDBJ whole genome shotgun (WGS) entry which is preliminary data.</text>
</comment>